<name>A0A9P5PU51_9AGAR</name>
<dbReference type="EMBL" id="JADNRY010000045">
    <property type="protein sequence ID" value="KAF9070043.1"/>
    <property type="molecule type" value="Genomic_DNA"/>
</dbReference>
<dbReference type="AlphaFoldDB" id="A0A9P5PU51"/>
<organism evidence="2 3">
    <name type="scientific">Rhodocollybia butyracea</name>
    <dbReference type="NCBI Taxonomy" id="206335"/>
    <lineage>
        <taxon>Eukaryota</taxon>
        <taxon>Fungi</taxon>
        <taxon>Dikarya</taxon>
        <taxon>Basidiomycota</taxon>
        <taxon>Agaricomycotina</taxon>
        <taxon>Agaricomycetes</taxon>
        <taxon>Agaricomycetidae</taxon>
        <taxon>Agaricales</taxon>
        <taxon>Marasmiineae</taxon>
        <taxon>Omphalotaceae</taxon>
        <taxon>Rhodocollybia</taxon>
    </lineage>
</organism>
<keyword evidence="3" id="KW-1185">Reference proteome</keyword>
<accession>A0A9P5PU51</accession>
<comment type="caution">
    <text evidence="2">The sequence shown here is derived from an EMBL/GenBank/DDBJ whole genome shotgun (WGS) entry which is preliminary data.</text>
</comment>
<dbReference type="Proteomes" id="UP000772434">
    <property type="component" value="Unassembled WGS sequence"/>
</dbReference>
<evidence type="ECO:0000313" key="3">
    <source>
        <dbReference type="Proteomes" id="UP000772434"/>
    </source>
</evidence>
<sequence>MLGNWGSKASWYYLLRHVRIGVINSRPNSHNTSSKLAKQSFWSLAPARSNSTPLGGFALYKTHSAPPFHHVGAREYATSRRRSVNWQKRTISWGSAAVIGAFGYYIYYELSLRWPGYQLKNLDKAGFSSQVIDWDSPVDIAAYHHYLHDVCFRYWDRMIRVPEFTLNQKTRERAQMLVPSINFFLQLSRENLEQIVKHRTDIFQGEEIDSIVSRLVDSQCQMREAMKQVAHQVHSLLDHPPRWESRTLGYDLRMIAVVVLEAFYIMIEIAQEHSTNDMLMEVVFAQRRTDNKNASDAIRTGTEES</sequence>
<keyword evidence="1" id="KW-0472">Membrane</keyword>
<evidence type="ECO:0000313" key="2">
    <source>
        <dbReference type="EMBL" id="KAF9070043.1"/>
    </source>
</evidence>
<feature type="transmembrane region" description="Helical" evidence="1">
    <location>
        <begin position="90"/>
        <end position="108"/>
    </location>
</feature>
<keyword evidence="1" id="KW-0812">Transmembrane</keyword>
<evidence type="ECO:0000256" key="1">
    <source>
        <dbReference type="SAM" id="Phobius"/>
    </source>
</evidence>
<proteinExistence type="predicted"/>
<gene>
    <name evidence="2" type="ORF">BDP27DRAFT_1420479</name>
</gene>
<reference evidence="2" key="1">
    <citation type="submission" date="2020-11" db="EMBL/GenBank/DDBJ databases">
        <authorList>
            <consortium name="DOE Joint Genome Institute"/>
            <person name="Ahrendt S."/>
            <person name="Riley R."/>
            <person name="Andreopoulos W."/>
            <person name="Labutti K."/>
            <person name="Pangilinan J."/>
            <person name="Ruiz-Duenas F.J."/>
            <person name="Barrasa J.M."/>
            <person name="Sanchez-Garcia M."/>
            <person name="Camarero S."/>
            <person name="Miyauchi S."/>
            <person name="Serrano A."/>
            <person name="Linde D."/>
            <person name="Babiker R."/>
            <person name="Drula E."/>
            <person name="Ayuso-Fernandez I."/>
            <person name="Pacheco R."/>
            <person name="Padilla G."/>
            <person name="Ferreira P."/>
            <person name="Barriuso J."/>
            <person name="Kellner H."/>
            <person name="Castanera R."/>
            <person name="Alfaro M."/>
            <person name="Ramirez L."/>
            <person name="Pisabarro A.G."/>
            <person name="Kuo A."/>
            <person name="Tritt A."/>
            <person name="Lipzen A."/>
            <person name="He G."/>
            <person name="Yan M."/>
            <person name="Ng V."/>
            <person name="Cullen D."/>
            <person name="Martin F."/>
            <person name="Rosso M.-N."/>
            <person name="Henrissat B."/>
            <person name="Hibbett D."/>
            <person name="Martinez A.T."/>
            <person name="Grigoriev I.V."/>
        </authorList>
    </citation>
    <scope>NUCLEOTIDE SEQUENCE</scope>
    <source>
        <strain evidence="2">AH 40177</strain>
    </source>
</reference>
<keyword evidence="1" id="KW-1133">Transmembrane helix</keyword>
<protein>
    <submittedName>
        <fullName evidence="2">Uncharacterized protein</fullName>
    </submittedName>
</protein>